<dbReference type="PANTHER" id="PTHR35091:SF2">
    <property type="entry name" value="FLAGELLAR PROTEIN FLIL"/>
    <property type="match status" value="1"/>
</dbReference>
<keyword evidence="11" id="KW-0282">Flagellum</keyword>
<gene>
    <name evidence="11" type="ORF">FDP08_05375</name>
</gene>
<evidence type="ECO:0000256" key="9">
    <source>
        <dbReference type="ARBA" id="ARBA00023136"/>
    </source>
</evidence>
<keyword evidence="12" id="KW-1185">Reference proteome</keyword>
<dbReference type="GO" id="GO:0005886">
    <property type="term" value="C:plasma membrane"/>
    <property type="evidence" value="ECO:0007669"/>
    <property type="project" value="UniProtKB-SubCell"/>
</dbReference>
<reference evidence="11 12" key="1">
    <citation type="submission" date="2019-05" db="EMBL/GenBank/DDBJ databases">
        <title>Marinobacter panjinensis sp. nov., a moderately halophilic bacterium isolated from sea tidal flat environment.</title>
        <authorList>
            <person name="Yang W."/>
            <person name="An M."/>
            <person name="He W."/>
            <person name="Luo X."/>
            <person name="Zhu L."/>
            <person name="Chen G."/>
            <person name="Zhang Y."/>
            <person name="Wang Y."/>
        </authorList>
    </citation>
    <scope>NUCLEOTIDE SEQUENCE [LARGE SCALE GENOMIC DNA]</scope>
    <source>
        <strain evidence="11 12">PJ-16</strain>
    </source>
</reference>
<sequence length="169" mass="18216">MAEDNAPKAAPAKKGKLKLIILLVLVVTLAVGLSVVGTMWFLGGGIPGITGGDDEEVAEQVDVFVPSTYTLLDKALVTTVQAEGRQRYAQAYLAFEANDPEALAAASQHMPLLRSRLISVLGDRSFENLQTPEGRQALADDMLEAVNNALEQEGEPPLLRVLFRNFVVQ</sequence>
<comment type="similarity">
    <text evidence="3 10">Belongs to the FliL family.</text>
</comment>
<dbReference type="EMBL" id="SZYH01000001">
    <property type="protein sequence ID" value="TKV67561.1"/>
    <property type="molecule type" value="Genomic_DNA"/>
</dbReference>
<comment type="function">
    <text evidence="1 10">Controls the rotational direction of flagella during chemotaxis.</text>
</comment>
<dbReference type="RefSeq" id="WP_137434976.1">
    <property type="nucleotide sequence ID" value="NZ_JANRHC010000001.1"/>
</dbReference>
<comment type="caution">
    <text evidence="11">The sequence shown here is derived from an EMBL/GenBank/DDBJ whole genome shotgun (WGS) entry which is preliminary data.</text>
</comment>
<keyword evidence="11" id="KW-0966">Cell projection</keyword>
<dbReference type="PANTHER" id="PTHR35091">
    <property type="entry name" value="FLAGELLAR PROTEIN FLIL"/>
    <property type="match status" value="1"/>
</dbReference>
<accession>A0A4U6R2F5</accession>
<evidence type="ECO:0000256" key="7">
    <source>
        <dbReference type="ARBA" id="ARBA00022779"/>
    </source>
</evidence>
<comment type="subcellular location">
    <subcellularLocation>
        <location evidence="10">Cell inner membrane</location>
    </subcellularLocation>
    <subcellularLocation>
        <location evidence="2">Cell membrane</location>
        <topology evidence="2">Single-pass membrane protein</topology>
    </subcellularLocation>
</comment>
<evidence type="ECO:0000256" key="8">
    <source>
        <dbReference type="ARBA" id="ARBA00022989"/>
    </source>
</evidence>
<protein>
    <recommendedName>
        <fullName evidence="10">Flagellar protein FliL</fullName>
    </recommendedName>
</protein>
<keyword evidence="9 10" id="KW-0472">Membrane</keyword>
<dbReference type="GO" id="GO:0006935">
    <property type="term" value="P:chemotaxis"/>
    <property type="evidence" value="ECO:0007669"/>
    <property type="project" value="UniProtKB-KW"/>
</dbReference>
<dbReference type="GO" id="GO:0009425">
    <property type="term" value="C:bacterial-type flagellum basal body"/>
    <property type="evidence" value="ECO:0007669"/>
    <property type="project" value="InterPro"/>
</dbReference>
<dbReference type="AlphaFoldDB" id="A0A4U6R2F5"/>
<keyword evidence="7 10" id="KW-0283">Flagellar rotation</keyword>
<keyword evidence="6 10" id="KW-0812">Transmembrane</keyword>
<feature type="transmembrane region" description="Helical" evidence="10">
    <location>
        <begin position="20"/>
        <end position="42"/>
    </location>
</feature>
<evidence type="ECO:0000256" key="3">
    <source>
        <dbReference type="ARBA" id="ARBA00008281"/>
    </source>
</evidence>
<keyword evidence="4" id="KW-1003">Cell membrane</keyword>
<evidence type="ECO:0000256" key="2">
    <source>
        <dbReference type="ARBA" id="ARBA00004162"/>
    </source>
</evidence>
<name>A0A4U6R2F5_9GAMM</name>
<evidence type="ECO:0000313" key="11">
    <source>
        <dbReference type="EMBL" id="TKV67561.1"/>
    </source>
</evidence>
<dbReference type="InterPro" id="IPR005503">
    <property type="entry name" value="FliL"/>
</dbReference>
<keyword evidence="11" id="KW-0969">Cilium</keyword>
<keyword evidence="10" id="KW-0997">Cell inner membrane</keyword>
<evidence type="ECO:0000313" key="12">
    <source>
        <dbReference type="Proteomes" id="UP000308488"/>
    </source>
</evidence>
<dbReference type="GO" id="GO:0071978">
    <property type="term" value="P:bacterial-type flagellum-dependent swarming motility"/>
    <property type="evidence" value="ECO:0007669"/>
    <property type="project" value="TreeGrafter"/>
</dbReference>
<dbReference type="Pfam" id="PF03748">
    <property type="entry name" value="FliL"/>
    <property type="match status" value="1"/>
</dbReference>
<keyword evidence="5 10" id="KW-0145">Chemotaxis</keyword>
<organism evidence="11 12">
    <name type="scientific">Marinobacter panjinensis</name>
    <dbReference type="NCBI Taxonomy" id="2576384"/>
    <lineage>
        <taxon>Bacteria</taxon>
        <taxon>Pseudomonadati</taxon>
        <taxon>Pseudomonadota</taxon>
        <taxon>Gammaproteobacteria</taxon>
        <taxon>Pseudomonadales</taxon>
        <taxon>Marinobacteraceae</taxon>
        <taxon>Marinobacter</taxon>
    </lineage>
</organism>
<dbReference type="OrthoDB" id="5616092at2"/>
<keyword evidence="8 10" id="KW-1133">Transmembrane helix</keyword>
<evidence type="ECO:0000256" key="10">
    <source>
        <dbReference type="RuleBase" id="RU364125"/>
    </source>
</evidence>
<evidence type="ECO:0000256" key="6">
    <source>
        <dbReference type="ARBA" id="ARBA00022692"/>
    </source>
</evidence>
<evidence type="ECO:0000256" key="5">
    <source>
        <dbReference type="ARBA" id="ARBA00022500"/>
    </source>
</evidence>
<evidence type="ECO:0000256" key="1">
    <source>
        <dbReference type="ARBA" id="ARBA00002254"/>
    </source>
</evidence>
<evidence type="ECO:0000256" key="4">
    <source>
        <dbReference type="ARBA" id="ARBA00022475"/>
    </source>
</evidence>
<dbReference type="Proteomes" id="UP000308488">
    <property type="component" value="Unassembled WGS sequence"/>
</dbReference>
<proteinExistence type="inferred from homology"/>